<evidence type="ECO:0000259" key="2">
    <source>
        <dbReference type="Pfam" id="PF03114"/>
    </source>
</evidence>
<dbReference type="SUPFAM" id="SSF103657">
    <property type="entry name" value="BAR/IMD domain-like"/>
    <property type="match status" value="1"/>
</dbReference>
<dbReference type="Gene3D" id="1.20.1270.60">
    <property type="entry name" value="Arfaptin homology (AH) domain/BAR domain"/>
    <property type="match status" value="1"/>
</dbReference>
<dbReference type="OMA" id="DESTGHE"/>
<dbReference type="AlphaFoldDB" id="A0A915JPH1"/>
<name>A0A915JPH1_ROMCU</name>
<evidence type="ECO:0000313" key="3">
    <source>
        <dbReference type="Proteomes" id="UP000887565"/>
    </source>
</evidence>
<protein>
    <submittedName>
        <fullName evidence="4">BAR domain-containing protein</fullName>
    </submittedName>
</protein>
<reference evidence="4" key="1">
    <citation type="submission" date="2022-11" db="UniProtKB">
        <authorList>
            <consortium name="WormBaseParasite"/>
        </authorList>
    </citation>
    <scope>IDENTIFICATION</scope>
</reference>
<proteinExistence type="predicted"/>
<dbReference type="Pfam" id="PF03114">
    <property type="entry name" value="BAR"/>
    <property type="match status" value="1"/>
</dbReference>
<dbReference type="GO" id="GO:0005737">
    <property type="term" value="C:cytoplasm"/>
    <property type="evidence" value="ECO:0007669"/>
    <property type="project" value="InterPro"/>
</dbReference>
<feature type="compositionally biased region" description="Low complexity" evidence="1">
    <location>
        <begin position="1"/>
        <end position="11"/>
    </location>
</feature>
<accession>A0A915JPH1</accession>
<dbReference type="InterPro" id="IPR004148">
    <property type="entry name" value="BAR_dom"/>
</dbReference>
<dbReference type="InterPro" id="IPR027267">
    <property type="entry name" value="AH/BAR_dom_sf"/>
</dbReference>
<feature type="domain" description="BAR" evidence="2">
    <location>
        <begin position="36"/>
        <end position="249"/>
    </location>
</feature>
<evidence type="ECO:0000256" key="1">
    <source>
        <dbReference type="SAM" id="MobiDB-lite"/>
    </source>
</evidence>
<dbReference type="WBParaSite" id="nRc.2.0.1.t27988-RA">
    <property type="protein sequence ID" value="nRc.2.0.1.t27988-RA"/>
    <property type="gene ID" value="nRc.2.0.1.g27988"/>
</dbReference>
<organism evidence="3 4">
    <name type="scientific">Romanomermis culicivorax</name>
    <name type="common">Nematode worm</name>
    <dbReference type="NCBI Taxonomy" id="13658"/>
    <lineage>
        <taxon>Eukaryota</taxon>
        <taxon>Metazoa</taxon>
        <taxon>Ecdysozoa</taxon>
        <taxon>Nematoda</taxon>
        <taxon>Enoplea</taxon>
        <taxon>Dorylaimia</taxon>
        <taxon>Mermithida</taxon>
        <taxon>Mermithoidea</taxon>
        <taxon>Mermithidae</taxon>
        <taxon>Romanomermis</taxon>
    </lineage>
</organism>
<feature type="compositionally biased region" description="Gly residues" evidence="1">
    <location>
        <begin position="12"/>
        <end position="21"/>
    </location>
</feature>
<keyword evidence="3" id="KW-1185">Reference proteome</keyword>
<dbReference type="Proteomes" id="UP000887565">
    <property type="component" value="Unplaced"/>
</dbReference>
<evidence type="ECO:0000313" key="4">
    <source>
        <dbReference type="WBParaSite" id="nRc.2.0.1.t27988-RA"/>
    </source>
</evidence>
<feature type="region of interest" description="Disordered" evidence="1">
    <location>
        <begin position="1"/>
        <end position="21"/>
    </location>
</feature>
<sequence length="266" mass="29704">MASKGSKSQAPAGGGGSGGGSPSSFRAKWLRLKHILLNVEQTEFHSDFVQMVEDAKELGRQTKLLINAIRNNAQPNPAYQSTLFYSNGVDNDYEHLMRVLNGYSTAVMNKSAKAGEFAKKLSKAMYNCNAANSTFLKQTESNVIKTLEKYLLHLQKILEEHRTLENAKTHYDDAKSQLRLCKPERIDEVNILVKNNKTAFENQANYVTDLLNKIPDHVEEQRKALRIYLNALRVKNETCQTVMLKLLQETAADDESTGHEGGGGSK</sequence>